<dbReference type="EMBL" id="SIDB01000001">
    <property type="protein sequence ID" value="KAI3438711.1"/>
    <property type="molecule type" value="Genomic_DNA"/>
</dbReference>
<organism evidence="2 3">
    <name type="scientific">Chlorella vulgaris</name>
    <name type="common">Green alga</name>
    <dbReference type="NCBI Taxonomy" id="3077"/>
    <lineage>
        <taxon>Eukaryota</taxon>
        <taxon>Viridiplantae</taxon>
        <taxon>Chlorophyta</taxon>
        <taxon>core chlorophytes</taxon>
        <taxon>Trebouxiophyceae</taxon>
        <taxon>Chlorellales</taxon>
        <taxon>Chlorellaceae</taxon>
        <taxon>Chlorella clade</taxon>
        <taxon>Chlorella</taxon>
    </lineage>
</organism>
<reference evidence="2" key="2">
    <citation type="submission" date="2020-11" db="EMBL/GenBank/DDBJ databases">
        <authorList>
            <person name="Cecchin M."/>
            <person name="Marcolungo L."/>
            <person name="Rossato M."/>
            <person name="Girolomoni L."/>
            <person name="Cosentino E."/>
            <person name="Cuine S."/>
            <person name="Li-Beisson Y."/>
            <person name="Delledonne M."/>
            <person name="Ballottari M."/>
        </authorList>
    </citation>
    <scope>NUCLEOTIDE SEQUENCE</scope>
    <source>
        <strain evidence="2">211/11P</strain>
        <tissue evidence="2">Whole cell</tissue>
    </source>
</reference>
<proteinExistence type="predicted"/>
<feature type="region of interest" description="Disordered" evidence="1">
    <location>
        <begin position="188"/>
        <end position="260"/>
    </location>
</feature>
<evidence type="ECO:0000256" key="1">
    <source>
        <dbReference type="SAM" id="MobiDB-lite"/>
    </source>
</evidence>
<gene>
    <name evidence="2" type="ORF">D9Q98_001131</name>
</gene>
<keyword evidence="3" id="KW-1185">Reference proteome</keyword>
<protein>
    <submittedName>
        <fullName evidence="2">Uncharacterized protein</fullName>
    </submittedName>
</protein>
<name>A0A9D4TZB3_CHLVU</name>
<feature type="compositionally biased region" description="Polar residues" evidence="1">
    <location>
        <begin position="203"/>
        <end position="235"/>
    </location>
</feature>
<evidence type="ECO:0000313" key="2">
    <source>
        <dbReference type="EMBL" id="KAI3438711.1"/>
    </source>
</evidence>
<sequence>MATACGLPPPYERAFADFPDTVFDANEFANCCDFLLADDSPAELEELNSRAQRRRTSTCDIDAVVGGAPGRLSCDLPRPPRSSLDGQKPAAARCISFDVPRSQLAPVSESPARKGTGVISWLAAWGKLAEEQGCSVLETCPSTGSQPARSCVSLPPPGPGAALATSSAFYSSGASAKPQSPFHSASLLAPQAQQPQQHHAWVSESSDNGSGYSPLQSSVSARSIRSIDAQSNWSSPEGPAARRRSLSMGPGTAHPAAARASMDGWSDAGCYAALAVETQNKRKREAAAAAAMTAQQTTAAHGHGASLSCDPLGFGAQHTIAAQQQPARRRSSQQYCVRGSVDGSLYSASGTLSGSPPPMPFNRAAVSLDLPRHSTPQRNGSPDCLGASIGRTTAYPAPIQEAQAPCVFSMAAWDAALPLDLLQGDAAADGELAAVLAGPSLPTAEFWIAPF</sequence>
<dbReference type="Proteomes" id="UP001055712">
    <property type="component" value="Unassembled WGS sequence"/>
</dbReference>
<accession>A0A9D4TZB3</accession>
<dbReference type="AlphaFoldDB" id="A0A9D4TZB3"/>
<feature type="compositionally biased region" description="Low complexity" evidence="1">
    <location>
        <begin position="188"/>
        <end position="200"/>
    </location>
</feature>
<reference evidence="2" key="1">
    <citation type="journal article" date="2019" name="Plant J.">
        <title>Chlorella vulgaris genome assembly and annotation reveals the molecular basis for metabolic acclimation to high light conditions.</title>
        <authorList>
            <person name="Cecchin M."/>
            <person name="Marcolungo L."/>
            <person name="Rossato M."/>
            <person name="Girolomoni L."/>
            <person name="Cosentino E."/>
            <person name="Cuine S."/>
            <person name="Li-Beisson Y."/>
            <person name="Delledonne M."/>
            <person name="Ballottari M."/>
        </authorList>
    </citation>
    <scope>NUCLEOTIDE SEQUENCE</scope>
    <source>
        <strain evidence="2">211/11P</strain>
    </source>
</reference>
<evidence type="ECO:0000313" key="3">
    <source>
        <dbReference type="Proteomes" id="UP001055712"/>
    </source>
</evidence>
<dbReference type="OrthoDB" id="10667018at2759"/>
<comment type="caution">
    <text evidence="2">The sequence shown here is derived from an EMBL/GenBank/DDBJ whole genome shotgun (WGS) entry which is preliminary data.</text>
</comment>